<dbReference type="EMBL" id="JAQMPJ010000001">
    <property type="protein sequence ID" value="MDB9003796.1"/>
    <property type="molecule type" value="Genomic_DNA"/>
</dbReference>
<dbReference type="NCBIfam" id="TIGR00630">
    <property type="entry name" value="uvra"/>
    <property type="match status" value="1"/>
</dbReference>
<dbReference type="InterPro" id="IPR003439">
    <property type="entry name" value="ABC_transporter-like_ATP-bd"/>
</dbReference>
<comment type="subcellular location">
    <subcellularLocation>
        <location evidence="1">Cytoplasm</location>
    </subcellularLocation>
</comment>
<evidence type="ECO:0000256" key="15">
    <source>
        <dbReference type="ARBA" id="ARBA00039316"/>
    </source>
</evidence>
<dbReference type="InterPro" id="IPR027417">
    <property type="entry name" value="P-loop_NTPase"/>
</dbReference>
<keyword evidence="3" id="KW-0479">Metal-binding</keyword>
<keyword evidence="4" id="KW-0677">Repeat</keyword>
<dbReference type="InterPro" id="IPR017871">
    <property type="entry name" value="ABC_transporter-like_CS"/>
</dbReference>
<keyword evidence="13" id="KW-0234">DNA repair</keyword>
<dbReference type="CDD" id="cd03271">
    <property type="entry name" value="ABC_UvrA_II"/>
    <property type="match status" value="1"/>
</dbReference>
<dbReference type="GO" id="GO:0005524">
    <property type="term" value="F:ATP binding"/>
    <property type="evidence" value="ECO:0007669"/>
    <property type="project" value="UniProtKB-KW"/>
</dbReference>
<dbReference type="GO" id="GO:0004518">
    <property type="term" value="F:nuclease activity"/>
    <property type="evidence" value="ECO:0007669"/>
    <property type="project" value="UniProtKB-KW"/>
</dbReference>
<evidence type="ECO:0000256" key="12">
    <source>
        <dbReference type="ARBA" id="ARBA00023125"/>
    </source>
</evidence>
<dbReference type="InterPro" id="IPR041552">
    <property type="entry name" value="UvrA_DNA-bd"/>
</dbReference>
<dbReference type="AlphaFoldDB" id="A0A173R8G7"/>
<dbReference type="PANTHER" id="PTHR43152">
    <property type="entry name" value="UVRABC SYSTEM PROTEIN A"/>
    <property type="match status" value="1"/>
</dbReference>
<organism evidence="18 20">
    <name type="scientific">Parabacteroides distasonis</name>
    <dbReference type="NCBI Taxonomy" id="823"/>
    <lineage>
        <taxon>Bacteria</taxon>
        <taxon>Pseudomonadati</taxon>
        <taxon>Bacteroidota</taxon>
        <taxon>Bacteroidia</taxon>
        <taxon>Bacteroidales</taxon>
        <taxon>Tannerellaceae</taxon>
        <taxon>Parabacteroides</taxon>
    </lineage>
</organism>
<evidence type="ECO:0000256" key="2">
    <source>
        <dbReference type="ARBA" id="ARBA00022490"/>
    </source>
</evidence>
<gene>
    <name evidence="18" type="primary">uvrA_1</name>
    <name evidence="19" type="synonym">uvrA</name>
    <name evidence="18" type="ORF">ERS852429_00308</name>
    <name evidence="19" type="ORF">PN599_02105</name>
</gene>
<keyword evidence="9" id="KW-0862">Zinc</keyword>
<dbReference type="GO" id="GO:0009380">
    <property type="term" value="C:excinuclease repair complex"/>
    <property type="evidence" value="ECO:0007669"/>
    <property type="project" value="InterPro"/>
</dbReference>
<dbReference type="GO" id="GO:0008270">
    <property type="term" value="F:zinc ion binding"/>
    <property type="evidence" value="ECO:0007669"/>
    <property type="project" value="UniProtKB-KW"/>
</dbReference>
<dbReference type="GO" id="GO:0005737">
    <property type="term" value="C:cytoplasm"/>
    <property type="evidence" value="ECO:0007669"/>
    <property type="project" value="UniProtKB-SubCell"/>
</dbReference>
<evidence type="ECO:0000256" key="16">
    <source>
        <dbReference type="ARBA" id="ARBA00042156"/>
    </source>
</evidence>
<evidence type="ECO:0000256" key="10">
    <source>
        <dbReference type="ARBA" id="ARBA00022840"/>
    </source>
</evidence>
<dbReference type="InterPro" id="IPR041102">
    <property type="entry name" value="UvrA_inter"/>
</dbReference>
<dbReference type="RefSeq" id="WP_009017308.1">
    <property type="nucleotide sequence ID" value="NZ_CYXP01000001.1"/>
</dbReference>
<dbReference type="Gene3D" id="1.20.1580.10">
    <property type="entry name" value="ABC transporter ATPase like domain"/>
    <property type="match status" value="2"/>
</dbReference>
<evidence type="ECO:0000313" key="20">
    <source>
        <dbReference type="Proteomes" id="UP000095591"/>
    </source>
</evidence>
<keyword evidence="6" id="KW-0227">DNA damage</keyword>
<dbReference type="NCBIfam" id="NF001503">
    <property type="entry name" value="PRK00349.1"/>
    <property type="match status" value="1"/>
</dbReference>
<proteinExistence type="inferred from homology"/>
<dbReference type="GO" id="GO:0003677">
    <property type="term" value="F:DNA binding"/>
    <property type="evidence" value="ECO:0007669"/>
    <property type="project" value="UniProtKB-KW"/>
</dbReference>
<name>A0A173R8G7_PARDI</name>
<keyword evidence="10" id="KW-0067">ATP-binding</keyword>
<evidence type="ECO:0000256" key="1">
    <source>
        <dbReference type="ARBA" id="ARBA00004496"/>
    </source>
</evidence>
<evidence type="ECO:0000313" key="18">
    <source>
        <dbReference type="EMBL" id="CUM73909.1"/>
    </source>
</evidence>
<dbReference type="EMBL" id="CYXP01000001">
    <property type="protein sequence ID" value="CUM73909.1"/>
    <property type="molecule type" value="Genomic_DNA"/>
</dbReference>
<evidence type="ECO:0000256" key="4">
    <source>
        <dbReference type="ARBA" id="ARBA00022737"/>
    </source>
</evidence>
<reference evidence="18 20" key="1">
    <citation type="submission" date="2015-09" db="EMBL/GenBank/DDBJ databases">
        <authorList>
            <consortium name="Pathogen Informatics"/>
        </authorList>
    </citation>
    <scope>NUCLEOTIDE SEQUENCE [LARGE SCALE GENOMIC DNA]</scope>
    <source>
        <strain evidence="18 20">2789STDY5608872</strain>
    </source>
</reference>
<dbReference type="PROSITE" id="PS00211">
    <property type="entry name" value="ABC_TRANSPORTER_1"/>
    <property type="match status" value="1"/>
</dbReference>
<dbReference type="Gene3D" id="3.30.1490.20">
    <property type="entry name" value="ATP-grasp fold, A domain"/>
    <property type="match status" value="1"/>
</dbReference>
<keyword evidence="19" id="KW-0378">Hydrolase</keyword>
<dbReference type="InterPro" id="IPR004602">
    <property type="entry name" value="UvrA"/>
</dbReference>
<evidence type="ECO:0000313" key="19">
    <source>
        <dbReference type="EMBL" id="MDB9003796.1"/>
    </source>
</evidence>
<comment type="similarity">
    <text evidence="14">Belongs to the ABC transporter superfamily. UvrA family.</text>
</comment>
<feature type="domain" description="ABC transporter" evidence="17">
    <location>
        <begin position="588"/>
        <end position="935"/>
    </location>
</feature>
<keyword evidence="12" id="KW-0238">DNA-binding</keyword>
<keyword evidence="7" id="KW-0228">DNA excision</keyword>
<keyword evidence="5" id="KW-0547">Nucleotide-binding</keyword>
<reference evidence="19" key="2">
    <citation type="submission" date="2023-01" db="EMBL/GenBank/DDBJ databases">
        <title>Human gut microbiome strain richness.</title>
        <authorList>
            <person name="Chen-Liaw A."/>
        </authorList>
    </citation>
    <scope>NUCLEOTIDE SEQUENCE</scope>
    <source>
        <strain evidence="19">RTP21484st1_E5_RTP21484_190118</strain>
    </source>
</reference>
<accession>A0A173R8G7</accession>
<evidence type="ECO:0000256" key="8">
    <source>
        <dbReference type="ARBA" id="ARBA00022771"/>
    </source>
</evidence>
<sequence>MIKDKQALEGGRISILGARVHNLKNIDVEIPRNKLTVITGMSGSGKSSLAFDTIFAEGQRRYVETFSAYARNFLGNMERPDVDKITGLSPVISIEQKTTNKNPRSTVGTTTEIYDFFRLLYARAGEAYSYLSGEKMVKYTEDQVLRLILDEYNGKKTYLLAPLVRNRKGHYKELFEQIRKKGYLNVRVDGELKEIFHGMKLDRYKMHSIEVVIDKMIVSEADERRLKESLKIAMKQGDGLVLILDAETNEVRHYSRRLMDPVTGLSYSEPAPHNFSFNSPQGACPKCKGLGQVNLLDMDKIVPDPSLSIYSGGIVALGKYKNSLIFWQIEALCQKHGVTIKTPIRDIPEEAMDEIMNGTDERLQIKNDSLGSSNYFLSYEGVAKYILMQQESEASASAQKWAGQFIKMATCPECNGWRLNKEALSYRIAGKNIAELSAMDISELYEWLEGIEEKLDPKQLRIATEILKEIRSRLRFLLDVGLDYLSMNRGSATLSGGESQRIRLATQIGSQLVNVLYILDEPSIGLHQRDNVRLINSLKQLRDTGNSVIVVEHDKDMMLSADYVVDMGPKAGRLGGEVVFEGTPKEMLRVDTLTSSYLNGNTEIAVPAERRKGNGQFITIKGASGNNLKHVDVSFPLGTLICVTGVSGSGKSTLINRTLQPILSQHFYRSLEAPLAYDAIEGIEHVDKIVNVDQSPIGRSPRSNPATYTGVFSDIRNLFVELPESKVRGYKPGRFSFNVSGGRCETCKGNGYKTIEMNFLPDVLVPCEDCHGKRYNRETLEVRFRGKSIADILDMTINMAVEFFENIPTILSKIKVLQDVGLGYIKLGQPSTTLSGGESQRVKLATELAKRDTGKTLYVLDEPTTGLHFEDIRVLLGVLNKLVDKGNTIIVIEHNLDVIKSADYLIDMGPEGGRRGGNVLFTGTPEALAKSGVGFTAPFLKEELDIANKKK</sequence>
<evidence type="ECO:0000256" key="7">
    <source>
        <dbReference type="ARBA" id="ARBA00022769"/>
    </source>
</evidence>
<dbReference type="Pfam" id="PF17760">
    <property type="entry name" value="UvrA_inter"/>
    <property type="match status" value="1"/>
</dbReference>
<evidence type="ECO:0000256" key="11">
    <source>
        <dbReference type="ARBA" id="ARBA00022881"/>
    </source>
</evidence>
<keyword evidence="11" id="KW-0267">Excision nuclease</keyword>
<dbReference type="Gene3D" id="3.40.50.300">
    <property type="entry name" value="P-loop containing nucleotide triphosphate hydrolases"/>
    <property type="match status" value="2"/>
</dbReference>
<dbReference type="SUPFAM" id="SSF52540">
    <property type="entry name" value="P-loop containing nucleoside triphosphate hydrolases"/>
    <property type="match status" value="2"/>
</dbReference>
<dbReference type="Proteomes" id="UP000095591">
    <property type="component" value="Unassembled WGS sequence"/>
</dbReference>
<dbReference type="PANTHER" id="PTHR43152:SF3">
    <property type="entry name" value="UVRABC SYSTEM PROTEIN A"/>
    <property type="match status" value="1"/>
</dbReference>
<evidence type="ECO:0000256" key="5">
    <source>
        <dbReference type="ARBA" id="ARBA00022741"/>
    </source>
</evidence>
<evidence type="ECO:0000256" key="13">
    <source>
        <dbReference type="ARBA" id="ARBA00023204"/>
    </source>
</evidence>
<dbReference type="InterPro" id="IPR013815">
    <property type="entry name" value="ATP_grasp_subdomain_1"/>
</dbReference>
<dbReference type="FunFam" id="1.20.1580.10:FF:000002">
    <property type="entry name" value="UvrABC system protein A"/>
    <property type="match status" value="1"/>
</dbReference>
<evidence type="ECO:0000256" key="14">
    <source>
        <dbReference type="ARBA" id="ARBA00038000"/>
    </source>
</evidence>
<dbReference type="PROSITE" id="PS50893">
    <property type="entry name" value="ABC_TRANSPORTER_2"/>
    <property type="match status" value="1"/>
</dbReference>
<evidence type="ECO:0000259" key="17">
    <source>
        <dbReference type="PROSITE" id="PS50893"/>
    </source>
</evidence>
<dbReference type="Gene3D" id="1.10.8.280">
    <property type="entry name" value="ABC transporter ATPase domain-like"/>
    <property type="match status" value="1"/>
</dbReference>
<keyword evidence="2" id="KW-0963">Cytoplasm</keyword>
<dbReference type="Pfam" id="PF17755">
    <property type="entry name" value="UvrA_DNA-bind"/>
    <property type="match status" value="1"/>
</dbReference>
<dbReference type="GO" id="GO:0006289">
    <property type="term" value="P:nucleotide-excision repair"/>
    <property type="evidence" value="ECO:0007669"/>
    <property type="project" value="InterPro"/>
</dbReference>
<evidence type="ECO:0000256" key="3">
    <source>
        <dbReference type="ARBA" id="ARBA00022723"/>
    </source>
</evidence>
<dbReference type="GO" id="GO:0016887">
    <property type="term" value="F:ATP hydrolysis activity"/>
    <property type="evidence" value="ECO:0007669"/>
    <property type="project" value="InterPro"/>
</dbReference>
<evidence type="ECO:0000256" key="6">
    <source>
        <dbReference type="ARBA" id="ARBA00022763"/>
    </source>
</evidence>
<dbReference type="Proteomes" id="UP001210126">
    <property type="component" value="Unassembled WGS sequence"/>
</dbReference>
<keyword evidence="8" id="KW-0863">Zinc-finger</keyword>
<evidence type="ECO:0000256" key="9">
    <source>
        <dbReference type="ARBA" id="ARBA00022833"/>
    </source>
</evidence>
<protein>
    <recommendedName>
        <fullName evidence="15">UvrABC system protein A</fullName>
    </recommendedName>
    <alternativeName>
        <fullName evidence="16">Excinuclease ABC subunit A</fullName>
    </alternativeName>
</protein>